<accession>A0A8J3URM9</accession>
<keyword evidence="2" id="KW-1185">Reference proteome</keyword>
<dbReference type="RefSeq" id="WP_203980293.1">
    <property type="nucleotide sequence ID" value="NZ_BAAAKY010000052.1"/>
</dbReference>
<sequence length="85" mass="8726">MNATATAGPSTRPAAAYLDLARRTVETITRRITAIAETLEAAGADRDRAITAATAHVLATMATEPPSAFGAYVRAAALLELEVGA</sequence>
<gene>
    <name evidence="1" type="ORF">Psi02_72420</name>
</gene>
<dbReference type="Proteomes" id="UP000644610">
    <property type="component" value="Unassembled WGS sequence"/>
</dbReference>
<protein>
    <submittedName>
        <fullName evidence="1">Uncharacterized protein</fullName>
    </submittedName>
</protein>
<dbReference type="EMBL" id="BOOQ01000056">
    <property type="protein sequence ID" value="GII50818.1"/>
    <property type="molecule type" value="Genomic_DNA"/>
</dbReference>
<proteinExistence type="predicted"/>
<organism evidence="1 2">
    <name type="scientific">Planotetraspora silvatica</name>
    <dbReference type="NCBI Taxonomy" id="234614"/>
    <lineage>
        <taxon>Bacteria</taxon>
        <taxon>Bacillati</taxon>
        <taxon>Actinomycetota</taxon>
        <taxon>Actinomycetes</taxon>
        <taxon>Streptosporangiales</taxon>
        <taxon>Streptosporangiaceae</taxon>
        <taxon>Planotetraspora</taxon>
    </lineage>
</organism>
<comment type="caution">
    <text evidence="1">The sequence shown here is derived from an EMBL/GenBank/DDBJ whole genome shotgun (WGS) entry which is preliminary data.</text>
</comment>
<name>A0A8J3URM9_9ACTN</name>
<dbReference type="AlphaFoldDB" id="A0A8J3URM9"/>
<evidence type="ECO:0000313" key="1">
    <source>
        <dbReference type="EMBL" id="GII50818.1"/>
    </source>
</evidence>
<evidence type="ECO:0000313" key="2">
    <source>
        <dbReference type="Proteomes" id="UP000644610"/>
    </source>
</evidence>
<reference evidence="1" key="1">
    <citation type="submission" date="2021-01" db="EMBL/GenBank/DDBJ databases">
        <title>Whole genome shotgun sequence of Planotetraspora silvatica NBRC 100141.</title>
        <authorList>
            <person name="Komaki H."/>
            <person name="Tamura T."/>
        </authorList>
    </citation>
    <scope>NUCLEOTIDE SEQUENCE</scope>
    <source>
        <strain evidence="1">NBRC 100141</strain>
    </source>
</reference>